<keyword evidence="1" id="KW-1133">Transmembrane helix</keyword>
<proteinExistence type="predicted"/>
<dbReference type="Proteomes" id="UP001328107">
    <property type="component" value="Unassembled WGS sequence"/>
</dbReference>
<evidence type="ECO:0000256" key="1">
    <source>
        <dbReference type="SAM" id="Phobius"/>
    </source>
</evidence>
<name>A0AAN5I220_9BILA</name>
<evidence type="ECO:0000313" key="2">
    <source>
        <dbReference type="EMBL" id="GMR48988.1"/>
    </source>
</evidence>
<feature type="non-terminal residue" evidence="2">
    <location>
        <position position="1"/>
    </location>
</feature>
<evidence type="ECO:0000313" key="3">
    <source>
        <dbReference type="Proteomes" id="UP001328107"/>
    </source>
</evidence>
<feature type="transmembrane region" description="Helical" evidence="1">
    <location>
        <begin position="23"/>
        <end position="44"/>
    </location>
</feature>
<sequence length="239" mass="26754">LLALLASSRTMIRSAGVWKRHTGFRFLTAAQFLLILGVIVNQFAAQNAIDPGTKIPFEVGGEVSAQCISERSRLLNADIDHTIEQFSMVIFGVGNVVAIIGCFCDSLLSLSILLYHPIFLLTATSTLAQGLSGYFEKCFSLVILYVLADIGMLIGLFQLHVLFIYTHRGITIYQWIPMKIGEIYRRLTQASHQGDHLMQKLKGIGHTRRGYGRVPLMEEDQEQFEMKETQLVEKTCIEG</sequence>
<dbReference type="EMBL" id="BTRK01000004">
    <property type="protein sequence ID" value="GMR48988.1"/>
    <property type="molecule type" value="Genomic_DNA"/>
</dbReference>
<feature type="transmembrane region" description="Helical" evidence="1">
    <location>
        <begin position="115"/>
        <end position="135"/>
    </location>
</feature>
<feature type="transmembrane region" description="Helical" evidence="1">
    <location>
        <begin position="141"/>
        <end position="165"/>
    </location>
</feature>
<comment type="caution">
    <text evidence="2">The sequence shown here is derived from an EMBL/GenBank/DDBJ whole genome shotgun (WGS) entry which is preliminary data.</text>
</comment>
<feature type="transmembrane region" description="Helical" evidence="1">
    <location>
        <begin position="86"/>
        <end position="108"/>
    </location>
</feature>
<reference evidence="3" key="1">
    <citation type="submission" date="2022-10" db="EMBL/GenBank/DDBJ databases">
        <title>Genome assembly of Pristionchus species.</title>
        <authorList>
            <person name="Yoshida K."/>
            <person name="Sommer R.J."/>
        </authorList>
    </citation>
    <scope>NUCLEOTIDE SEQUENCE [LARGE SCALE GENOMIC DNA]</scope>
    <source>
        <strain evidence="3">RS5460</strain>
    </source>
</reference>
<keyword evidence="1" id="KW-0812">Transmembrane</keyword>
<dbReference type="AlphaFoldDB" id="A0AAN5I220"/>
<keyword evidence="3" id="KW-1185">Reference proteome</keyword>
<accession>A0AAN5I220</accession>
<organism evidence="2 3">
    <name type="scientific">Pristionchus mayeri</name>
    <dbReference type="NCBI Taxonomy" id="1317129"/>
    <lineage>
        <taxon>Eukaryota</taxon>
        <taxon>Metazoa</taxon>
        <taxon>Ecdysozoa</taxon>
        <taxon>Nematoda</taxon>
        <taxon>Chromadorea</taxon>
        <taxon>Rhabditida</taxon>
        <taxon>Rhabditina</taxon>
        <taxon>Diplogasteromorpha</taxon>
        <taxon>Diplogasteroidea</taxon>
        <taxon>Neodiplogasteridae</taxon>
        <taxon>Pristionchus</taxon>
    </lineage>
</organism>
<keyword evidence="1" id="KW-0472">Membrane</keyword>
<gene>
    <name evidence="2" type="ORF">PMAYCL1PPCAC_19183</name>
</gene>
<protein>
    <submittedName>
        <fullName evidence="2">Uncharacterized protein</fullName>
    </submittedName>
</protein>